<sequence length="103" mass="12233">MICICDDEDDSVVYFSFLHFLCPHLFSSTFLSSIFQQYQSFATAVTLYFLEDFNLFYLHFLSFIKFISSSFESRRTNHQTIYRFLKSTLLLRRDSNLSLAHTP</sequence>
<evidence type="ECO:0000256" key="1">
    <source>
        <dbReference type="SAM" id="Phobius"/>
    </source>
</evidence>
<dbReference type="Proteomes" id="UP001152300">
    <property type="component" value="Unassembled WGS sequence"/>
</dbReference>
<feature type="transmembrane region" description="Helical" evidence="1">
    <location>
        <begin position="12"/>
        <end position="35"/>
    </location>
</feature>
<keyword evidence="1" id="KW-1133">Transmembrane helix</keyword>
<comment type="caution">
    <text evidence="2">The sequence shown here is derived from an EMBL/GenBank/DDBJ whole genome shotgun (WGS) entry which is preliminary data.</text>
</comment>
<evidence type="ECO:0000313" key="2">
    <source>
        <dbReference type="EMBL" id="KAJ8062797.1"/>
    </source>
</evidence>
<gene>
    <name evidence="2" type="ORF">OCU04_008055</name>
</gene>
<keyword evidence="1" id="KW-0472">Membrane</keyword>
<accession>A0A9X0AHE2</accession>
<keyword evidence="1" id="KW-0812">Transmembrane</keyword>
<keyword evidence="3" id="KW-1185">Reference proteome</keyword>
<dbReference type="AlphaFoldDB" id="A0A9X0AHE2"/>
<feature type="transmembrane region" description="Helical" evidence="1">
    <location>
        <begin position="47"/>
        <end position="67"/>
    </location>
</feature>
<name>A0A9X0AHE2_9HELO</name>
<proteinExistence type="predicted"/>
<protein>
    <submittedName>
        <fullName evidence="2">Uncharacterized protein</fullName>
    </submittedName>
</protein>
<evidence type="ECO:0000313" key="3">
    <source>
        <dbReference type="Proteomes" id="UP001152300"/>
    </source>
</evidence>
<organism evidence="2 3">
    <name type="scientific">Sclerotinia nivalis</name>
    <dbReference type="NCBI Taxonomy" id="352851"/>
    <lineage>
        <taxon>Eukaryota</taxon>
        <taxon>Fungi</taxon>
        <taxon>Dikarya</taxon>
        <taxon>Ascomycota</taxon>
        <taxon>Pezizomycotina</taxon>
        <taxon>Leotiomycetes</taxon>
        <taxon>Helotiales</taxon>
        <taxon>Sclerotiniaceae</taxon>
        <taxon>Sclerotinia</taxon>
    </lineage>
</organism>
<reference evidence="2" key="1">
    <citation type="submission" date="2022-11" db="EMBL/GenBank/DDBJ databases">
        <title>Genome Resource of Sclerotinia nivalis Strain SnTB1, a Plant Pathogen Isolated from American Ginseng.</title>
        <authorList>
            <person name="Fan S."/>
        </authorList>
    </citation>
    <scope>NUCLEOTIDE SEQUENCE</scope>
    <source>
        <strain evidence="2">SnTB1</strain>
    </source>
</reference>
<dbReference type="EMBL" id="JAPEIS010000009">
    <property type="protein sequence ID" value="KAJ8062797.1"/>
    <property type="molecule type" value="Genomic_DNA"/>
</dbReference>